<dbReference type="RefSeq" id="WP_104371832.1">
    <property type="nucleotide sequence ID" value="NZ_BFAV01000102.1"/>
</dbReference>
<dbReference type="OrthoDB" id="9812992at2"/>
<dbReference type="PIRSF" id="PIRSF036406">
    <property type="entry name" value="Hept_kin"/>
    <property type="match status" value="1"/>
</dbReference>
<dbReference type="Pfam" id="PF08544">
    <property type="entry name" value="GHMP_kinases_C"/>
    <property type="match status" value="1"/>
</dbReference>
<evidence type="ECO:0000256" key="3">
    <source>
        <dbReference type="ARBA" id="ARBA00022777"/>
    </source>
</evidence>
<keyword evidence="3 8" id="KW-0418">Kinase</keyword>
<dbReference type="Gene3D" id="3.30.230.120">
    <property type="match status" value="1"/>
</dbReference>
<dbReference type="GO" id="GO:0005524">
    <property type="term" value="F:ATP binding"/>
    <property type="evidence" value="ECO:0007669"/>
    <property type="project" value="UniProtKB-KW"/>
</dbReference>
<dbReference type="SUPFAM" id="SSF55060">
    <property type="entry name" value="GHMP Kinase, C-terminal domain"/>
    <property type="match status" value="1"/>
</dbReference>
<evidence type="ECO:0000256" key="2">
    <source>
        <dbReference type="ARBA" id="ARBA00022741"/>
    </source>
</evidence>
<keyword evidence="1" id="KW-0808">Transferase</keyword>
<evidence type="ECO:0000259" key="6">
    <source>
        <dbReference type="Pfam" id="PF00288"/>
    </source>
</evidence>
<dbReference type="Proteomes" id="UP000239549">
    <property type="component" value="Unassembled WGS sequence"/>
</dbReference>
<dbReference type="Pfam" id="PF00288">
    <property type="entry name" value="GHMP_kinases_N"/>
    <property type="match status" value="1"/>
</dbReference>
<dbReference type="EMBL" id="BFAV01000102">
    <property type="protein sequence ID" value="GBF33431.1"/>
    <property type="molecule type" value="Genomic_DNA"/>
</dbReference>
<evidence type="ECO:0000256" key="1">
    <source>
        <dbReference type="ARBA" id="ARBA00022679"/>
    </source>
</evidence>
<proteinExistence type="inferred from homology"/>
<evidence type="ECO:0000256" key="4">
    <source>
        <dbReference type="ARBA" id="ARBA00022840"/>
    </source>
</evidence>
<gene>
    <name evidence="8" type="ORF">DCCM_2532</name>
</gene>
<keyword evidence="2" id="KW-0547">Nucleotide-binding</keyword>
<dbReference type="InterPro" id="IPR036554">
    <property type="entry name" value="GHMP_kinase_C_sf"/>
</dbReference>
<organism evidence="8 9">
    <name type="scientific">Desulfocucumis palustris</name>
    <dbReference type="NCBI Taxonomy" id="1898651"/>
    <lineage>
        <taxon>Bacteria</taxon>
        <taxon>Bacillati</taxon>
        <taxon>Bacillota</taxon>
        <taxon>Clostridia</taxon>
        <taxon>Eubacteriales</taxon>
        <taxon>Desulfocucumaceae</taxon>
        <taxon>Desulfocucumis</taxon>
    </lineage>
</organism>
<dbReference type="PANTHER" id="PTHR32463:SF0">
    <property type="entry name" value="L-FUCOSE KINASE"/>
    <property type="match status" value="1"/>
</dbReference>
<dbReference type="InterPro" id="IPR052203">
    <property type="entry name" value="GHMP_Kinase-Related"/>
</dbReference>
<dbReference type="InterPro" id="IPR014606">
    <property type="entry name" value="Heptose_7-P_kinase"/>
</dbReference>
<comment type="similarity">
    <text evidence="5">Belongs to the GHMP kinase family.</text>
</comment>
<reference evidence="9" key="1">
    <citation type="submission" date="2018-02" db="EMBL/GenBank/DDBJ databases">
        <title>Genome sequence of Desulfocucumis palustris strain NAW-5.</title>
        <authorList>
            <person name="Watanabe M."/>
            <person name="Kojima H."/>
            <person name="Fukui M."/>
        </authorList>
    </citation>
    <scope>NUCLEOTIDE SEQUENCE [LARGE SCALE GENOMIC DNA]</scope>
    <source>
        <strain evidence="9">NAW-5</strain>
    </source>
</reference>
<dbReference type="SUPFAM" id="SSF54211">
    <property type="entry name" value="Ribosomal protein S5 domain 2-like"/>
    <property type="match status" value="1"/>
</dbReference>
<name>A0A2L2XHS1_9FIRM</name>
<sequence>MIISRTPLRVSFFGGGTDYPIWYKEHGGKVIATSINKYSYVICRYCPPFFDYNYCLRYRKREETKTVEEIKHPSIRECLRWVSLSRGVEIQHNADLPAMSGLGSSSAFTVGLLNALYALKGQLVTKEQLALEAIHVEQNLIRESVGSQDQTITAFGGFNRVRFGGATEILVEPITIDLNNLRALENHLMLFFVGFPRVASEIARKQIEVTPGKQAELNTMMNIVDEAVKILKSGPERIDDFGRLLHEQWLVKRGITSLISNSLIDQVYEAGRECGALGGKLLGAGGGGFFLFYARPQDQPKIRERLKTLLYVPFSFDYTGTQIIYYLPEEFFQKTSGNAVSGK</sequence>
<dbReference type="GO" id="GO:0042352">
    <property type="term" value="P:GDP-L-fucose salvage"/>
    <property type="evidence" value="ECO:0007669"/>
    <property type="project" value="TreeGrafter"/>
</dbReference>
<dbReference type="InterPro" id="IPR006204">
    <property type="entry name" value="GHMP_kinase_N_dom"/>
</dbReference>
<keyword evidence="9" id="KW-1185">Reference proteome</keyword>
<dbReference type="PANTHER" id="PTHR32463">
    <property type="entry name" value="L-FUCOSE KINASE"/>
    <property type="match status" value="1"/>
</dbReference>
<dbReference type="InterPro" id="IPR020568">
    <property type="entry name" value="Ribosomal_Su5_D2-typ_SF"/>
</dbReference>
<comment type="caution">
    <text evidence="8">The sequence shown here is derived from an EMBL/GenBank/DDBJ whole genome shotgun (WGS) entry which is preliminary data.</text>
</comment>
<keyword evidence="4" id="KW-0067">ATP-binding</keyword>
<feature type="domain" description="GHMP kinase N-terminal" evidence="6">
    <location>
        <begin position="83"/>
        <end position="157"/>
    </location>
</feature>
<dbReference type="GO" id="GO:0050201">
    <property type="term" value="F:fucokinase activity"/>
    <property type="evidence" value="ECO:0007669"/>
    <property type="project" value="TreeGrafter"/>
</dbReference>
<dbReference type="PRINTS" id="PR00960">
    <property type="entry name" value="LMBPPROTEIN"/>
</dbReference>
<evidence type="ECO:0000259" key="7">
    <source>
        <dbReference type="Pfam" id="PF08544"/>
    </source>
</evidence>
<feature type="domain" description="GHMP kinase C-terminal" evidence="7">
    <location>
        <begin position="236"/>
        <end position="308"/>
    </location>
</feature>
<evidence type="ECO:0000313" key="9">
    <source>
        <dbReference type="Proteomes" id="UP000239549"/>
    </source>
</evidence>
<dbReference type="InterPro" id="IPR001174">
    <property type="entry name" value="HddA/FKP"/>
</dbReference>
<dbReference type="InterPro" id="IPR013750">
    <property type="entry name" value="GHMP_kinase_C_dom"/>
</dbReference>
<accession>A0A2L2XHS1</accession>
<evidence type="ECO:0000313" key="8">
    <source>
        <dbReference type="EMBL" id="GBF33431.1"/>
    </source>
</evidence>
<evidence type="ECO:0000256" key="5">
    <source>
        <dbReference type="ARBA" id="ARBA00038121"/>
    </source>
</evidence>
<dbReference type="AlphaFoldDB" id="A0A2L2XHS1"/>
<protein>
    <submittedName>
        <fullName evidence="8">D,D-heptose 7-phosphate kinase</fullName>
    </submittedName>
</protein>